<proteinExistence type="predicted"/>
<feature type="domain" description="Acyltransferase 3" evidence="2">
    <location>
        <begin position="104"/>
        <end position="480"/>
    </location>
</feature>
<dbReference type="AlphaFoldDB" id="A0AAV9NEW4"/>
<dbReference type="Pfam" id="PF01757">
    <property type="entry name" value="Acyl_transf_3"/>
    <property type="match status" value="1"/>
</dbReference>
<keyword evidence="1" id="KW-0812">Transmembrane</keyword>
<dbReference type="GO" id="GO:0016747">
    <property type="term" value="F:acyltransferase activity, transferring groups other than amino-acyl groups"/>
    <property type="evidence" value="ECO:0007669"/>
    <property type="project" value="InterPro"/>
</dbReference>
<feature type="transmembrane region" description="Helical" evidence="1">
    <location>
        <begin position="143"/>
        <end position="161"/>
    </location>
</feature>
<comment type="caution">
    <text evidence="3">The sequence shown here is derived from an EMBL/GenBank/DDBJ whole genome shotgun (WGS) entry which is preliminary data.</text>
</comment>
<feature type="transmembrane region" description="Helical" evidence="1">
    <location>
        <begin position="260"/>
        <end position="276"/>
    </location>
</feature>
<evidence type="ECO:0000259" key="2">
    <source>
        <dbReference type="Pfam" id="PF01757"/>
    </source>
</evidence>
<dbReference type="PANTHER" id="PTHR23028:SF134">
    <property type="entry name" value="PUTATIVE (AFU_ORTHOLOGUE AFUA_4G08520)-RELATED"/>
    <property type="match status" value="1"/>
</dbReference>
<keyword evidence="4" id="KW-1185">Reference proteome</keyword>
<keyword evidence="1" id="KW-1133">Transmembrane helix</keyword>
<accession>A0AAV9NEW4</accession>
<name>A0AAV9NEW4_9EURO</name>
<dbReference type="PANTHER" id="PTHR23028">
    <property type="entry name" value="ACETYLTRANSFERASE"/>
    <property type="match status" value="1"/>
</dbReference>
<dbReference type="InterPro" id="IPR002656">
    <property type="entry name" value="Acyl_transf_3_dom"/>
</dbReference>
<dbReference type="EMBL" id="JAVRRD010000010">
    <property type="protein sequence ID" value="KAK5054571.1"/>
    <property type="molecule type" value="Genomic_DNA"/>
</dbReference>
<organism evidence="3 4">
    <name type="scientific">Exophiala bonariae</name>
    <dbReference type="NCBI Taxonomy" id="1690606"/>
    <lineage>
        <taxon>Eukaryota</taxon>
        <taxon>Fungi</taxon>
        <taxon>Dikarya</taxon>
        <taxon>Ascomycota</taxon>
        <taxon>Pezizomycotina</taxon>
        <taxon>Eurotiomycetes</taxon>
        <taxon>Chaetothyriomycetidae</taxon>
        <taxon>Chaetothyriales</taxon>
        <taxon>Herpotrichiellaceae</taxon>
        <taxon>Exophiala</taxon>
    </lineage>
</organism>
<feature type="transmembrane region" description="Helical" evidence="1">
    <location>
        <begin position="461"/>
        <end position="480"/>
    </location>
</feature>
<dbReference type="RefSeq" id="XP_064707344.1">
    <property type="nucleotide sequence ID" value="XM_064845086.1"/>
</dbReference>
<dbReference type="Proteomes" id="UP001358417">
    <property type="component" value="Unassembled WGS sequence"/>
</dbReference>
<feature type="transmembrane region" description="Helical" evidence="1">
    <location>
        <begin position="182"/>
        <end position="205"/>
    </location>
</feature>
<dbReference type="InterPro" id="IPR050879">
    <property type="entry name" value="Acyltransferase_3"/>
</dbReference>
<protein>
    <recommendedName>
        <fullName evidence="2">Acyltransferase 3 domain-containing protein</fullName>
    </recommendedName>
</protein>
<dbReference type="GeneID" id="89969682"/>
<reference evidence="3 4" key="1">
    <citation type="submission" date="2023-08" db="EMBL/GenBank/DDBJ databases">
        <title>Black Yeasts Isolated from many extreme environments.</title>
        <authorList>
            <person name="Coleine C."/>
            <person name="Stajich J.E."/>
            <person name="Selbmann L."/>
        </authorList>
    </citation>
    <scope>NUCLEOTIDE SEQUENCE [LARGE SCALE GENOMIC DNA]</scope>
    <source>
        <strain evidence="3 4">CCFEE 5792</strain>
    </source>
</reference>
<evidence type="ECO:0000313" key="3">
    <source>
        <dbReference type="EMBL" id="KAK5054571.1"/>
    </source>
</evidence>
<evidence type="ECO:0000313" key="4">
    <source>
        <dbReference type="Proteomes" id="UP001358417"/>
    </source>
</evidence>
<sequence length="503" mass="57757">MEQYVPLVTRDTPSIHPEQHDSVAASDVDFERPDGLPLPRWYQLPRWNASPKWELTTGWNNWSWHGIPDAKTSLWGILSFIGTLLPRYAQPGGLKVKGELHPTAYLDALRGWVAILVMNYHTFGNKATILEKPLFSAFLNGRAMVDIFFVISGYVLSYRLLRMIRNHEPGFQKALASSTFRRWLRLYASTAIASLVTAIAVYLGWCRPEFRKATFLAQLDHWMWDTVAATSPFANINGYWSRDVFRTQYLDQMWTIPVEFRGSLVVFWFCAAAACLSTRGRKIFCCVVMALCYLWATAYAGIFLLGVLIADFSFDRYPERLSRIRLAQQQNLDTLPEKACQRQSPFAKAGYVCLLLVAMFLLGQPPTEFGYANYFLWPTLSKAIPWYYPPELGQHVWLSVGSGLLVFTLDRCRMLQIPLESGFSQYLGDLSFGVYAMHNTVNWCLYMPYVEPWRAIHLGDGFFSGLPGMVFTTLVILWVADYFTRIDNWVVWLGKWLESKTFV</sequence>
<evidence type="ECO:0000256" key="1">
    <source>
        <dbReference type="SAM" id="Phobius"/>
    </source>
</evidence>
<gene>
    <name evidence="3" type="ORF">LTR84_001462</name>
</gene>
<feature type="transmembrane region" description="Helical" evidence="1">
    <location>
        <begin position="283"/>
        <end position="310"/>
    </location>
</feature>
<keyword evidence="1" id="KW-0472">Membrane</keyword>